<dbReference type="Proteomes" id="UP001149090">
    <property type="component" value="Unassembled WGS sequence"/>
</dbReference>
<reference evidence="1" key="1">
    <citation type="submission" date="2022-10" db="EMBL/GenBank/DDBJ databases">
        <title>Novel sulphate-reducing endosymbionts in the free-living metamonad Anaeramoeba.</title>
        <authorList>
            <person name="Jerlstrom-Hultqvist J."/>
            <person name="Cepicka I."/>
            <person name="Gallot-Lavallee L."/>
            <person name="Salas-Leiva D."/>
            <person name="Curtis B.A."/>
            <person name="Zahonova K."/>
            <person name="Pipaliya S."/>
            <person name="Dacks J."/>
            <person name="Roger A.J."/>
        </authorList>
    </citation>
    <scope>NUCLEOTIDE SEQUENCE</scope>
    <source>
        <strain evidence="1">BMAN</strain>
    </source>
</reference>
<name>A0A9Q0R7J4_ANAIG</name>
<gene>
    <name evidence="1" type="ORF">M0811_02121</name>
</gene>
<accession>A0A9Q0R7J4</accession>
<evidence type="ECO:0000313" key="2">
    <source>
        <dbReference type="Proteomes" id="UP001149090"/>
    </source>
</evidence>
<proteinExistence type="predicted"/>
<dbReference type="EMBL" id="JAPDFW010000103">
    <property type="protein sequence ID" value="KAJ5069551.1"/>
    <property type="molecule type" value="Genomic_DNA"/>
</dbReference>
<evidence type="ECO:0000313" key="1">
    <source>
        <dbReference type="EMBL" id="KAJ5069551.1"/>
    </source>
</evidence>
<sequence length="819" mass="97648">MERINTIKKSNGKHYLKFISENLFEKYDIFARKYIEDRNSKKNIETKVEKIFLQKPQLNSEKESISNEIFSIYRNLIDDTLKTDKLAIPKMEDKYQNNLNDEMQIIIYSTVFDLVEKHYSENKINLANESLDYSAFMIFETAHKYLKNKNIVSPMFNQKQIGKICNIFGLGNYNEPNILFRLFDIDTIIITRISRIIHYSLLYLVGFYSHKNQNKLIIRNDNDKKIQEKIKNQITDSDENFRKLIYNEMESLSNILNISMIDTKLYYSLFLSYISKPENIKSNLNEIEKWKELLKTTFKEKHEDILLQIKQNKQNNNIIEDSILLLNKDPISNLTSKFLKPKEIDEYKKKYQIISFFLENYSKLKILNLFPSFLKFSSIIHSKYSGKHKFETIKFITIKDVLKEINQNYENIEKWKNEFIECWIYSLSEINQETAINFNRKIKYIDEKDKEIEYLTELMKIEEINETTSISKFLPYPENKINIETIIKFVCKLQHDLKQQIKTILFKENIEKEKEKENIKKKKINVLFPFKVDLPNKETNVVDSDFNFGFKEINEHLKFHNINNFDDFENLIKQKLIPSVLTHDIFINVENFQFKDKVIVDTSFFGKIEWGQVEVPTNILNEILDNLKANSQLSFFLFICEDLINLCSDLDSEQKQPDIEQSLSQFIDLNNYNLPQQEISNIFKNNPKLKSIMENLKIKHLRSIYENIQNNLTNIIEQIDPKYNKKPQINHLENFREFIKEIGLTKLLMIFQTFFQKLVSSPQNFEEDDLLRDCLEREAKSKGFNELAKSIKENIQEDIGIKFSVKIYEFCLNYKLNQN</sequence>
<organism evidence="1 2">
    <name type="scientific">Anaeramoeba ignava</name>
    <name type="common">Anaerobic marine amoeba</name>
    <dbReference type="NCBI Taxonomy" id="1746090"/>
    <lineage>
        <taxon>Eukaryota</taxon>
        <taxon>Metamonada</taxon>
        <taxon>Anaeramoebidae</taxon>
        <taxon>Anaeramoeba</taxon>
    </lineage>
</organism>
<protein>
    <submittedName>
        <fullName evidence="1">Uncharacterized protein</fullName>
    </submittedName>
</protein>
<dbReference type="AlphaFoldDB" id="A0A9Q0R7J4"/>
<keyword evidence="2" id="KW-1185">Reference proteome</keyword>
<comment type="caution">
    <text evidence="1">The sequence shown here is derived from an EMBL/GenBank/DDBJ whole genome shotgun (WGS) entry which is preliminary data.</text>
</comment>